<feature type="transmembrane region" description="Helical" evidence="1">
    <location>
        <begin position="36"/>
        <end position="57"/>
    </location>
</feature>
<sequence>MKSWQRWTTGWVAGGLLVALAMRILGQPLMVIGNLLFMVGLALVLFGLICVLAKGHMFTGWRHKRKKGQEPLPGEKVDVRHVASVKNSPIVVNGGARFGLLAGAIYIVVGVILTLF</sequence>
<evidence type="ECO:0000313" key="3">
    <source>
        <dbReference type="EMBL" id="KRK36958.1"/>
    </source>
</evidence>
<dbReference type="OrthoDB" id="2322259at2"/>
<dbReference type="Pfam" id="PF13038">
    <property type="entry name" value="DUF3899"/>
    <property type="match status" value="1"/>
</dbReference>
<keyword evidence="4" id="KW-1185">Reference proteome</keyword>
<accession>A0A0R1GSY8</accession>
<keyword evidence="1" id="KW-0472">Membrane</keyword>
<feature type="transmembrane region" description="Helical" evidence="1">
    <location>
        <begin position="96"/>
        <end position="115"/>
    </location>
</feature>
<evidence type="ECO:0000313" key="4">
    <source>
        <dbReference type="Proteomes" id="UP000051176"/>
    </source>
</evidence>
<protein>
    <recommendedName>
        <fullName evidence="2">DUF3899 domain-containing protein</fullName>
    </recommendedName>
</protein>
<dbReference type="PATRIC" id="fig|1267003.4.peg.411"/>
<organism evidence="3 4">
    <name type="scientific">Levilactobacillus parabrevis ATCC 53295</name>
    <dbReference type="NCBI Taxonomy" id="1267003"/>
    <lineage>
        <taxon>Bacteria</taxon>
        <taxon>Bacillati</taxon>
        <taxon>Bacillota</taxon>
        <taxon>Bacilli</taxon>
        <taxon>Lactobacillales</taxon>
        <taxon>Lactobacillaceae</taxon>
        <taxon>Levilactobacillus</taxon>
    </lineage>
</organism>
<dbReference type="EMBL" id="AZCZ01000014">
    <property type="protein sequence ID" value="KRK36958.1"/>
    <property type="molecule type" value="Genomic_DNA"/>
</dbReference>
<gene>
    <name evidence="3" type="ORF">FD07_GL000376</name>
</gene>
<reference evidence="3 4" key="1">
    <citation type="journal article" date="2015" name="Genome Announc.">
        <title>Expanding the biotechnology potential of lactobacilli through comparative genomics of 213 strains and associated genera.</title>
        <authorList>
            <person name="Sun Z."/>
            <person name="Harris H.M."/>
            <person name="McCann A."/>
            <person name="Guo C."/>
            <person name="Argimon S."/>
            <person name="Zhang W."/>
            <person name="Yang X."/>
            <person name="Jeffery I.B."/>
            <person name="Cooney J.C."/>
            <person name="Kagawa T.F."/>
            <person name="Liu W."/>
            <person name="Song Y."/>
            <person name="Salvetti E."/>
            <person name="Wrobel A."/>
            <person name="Rasinkangas P."/>
            <person name="Parkhill J."/>
            <person name="Rea M.C."/>
            <person name="O'Sullivan O."/>
            <person name="Ritari J."/>
            <person name="Douillard F.P."/>
            <person name="Paul Ross R."/>
            <person name="Yang R."/>
            <person name="Briner A.E."/>
            <person name="Felis G.E."/>
            <person name="de Vos W.M."/>
            <person name="Barrangou R."/>
            <person name="Klaenhammer T.R."/>
            <person name="Caufield P.W."/>
            <person name="Cui Y."/>
            <person name="Zhang H."/>
            <person name="O'Toole P.W."/>
        </authorList>
    </citation>
    <scope>NUCLEOTIDE SEQUENCE [LARGE SCALE GENOMIC DNA]</scope>
    <source>
        <strain evidence="3 4">ATCC 53295</strain>
    </source>
</reference>
<name>A0A0R1GSY8_9LACO</name>
<evidence type="ECO:0000256" key="1">
    <source>
        <dbReference type="SAM" id="Phobius"/>
    </source>
</evidence>
<evidence type="ECO:0000259" key="2">
    <source>
        <dbReference type="Pfam" id="PF13038"/>
    </source>
</evidence>
<feature type="domain" description="DUF3899" evidence="2">
    <location>
        <begin position="33"/>
        <end position="115"/>
    </location>
</feature>
<dbReference type="eggNOG" id="ENOG5030ADY">
    <property type="taxonomic scope" value="Bacteria"/>
</dbReference>
<dbReference type="InterPro" id="IPR025007">
    <property type="entry name" value="DUF3899"/>
</dbReference>
<keyword evidence="1" id="KW-1133">Transmembrane helix</keyword>
<keyword evidence="1" id="KW-0812">Transmembrane</keyword>
<dbReference type="Proteomes" id="UP000051176">
    <property type="component" value="Unassembled WGS sequence"/>
</dbReference>
<dbReference type="AlphaFoldDB" id="A0A0R1GSY8"/>
<dbReference type="STRING" id="357278.IV61_GL000444"/>
<dbReference type="RefSeq" id="WP_020089163.1">
    <property type="nucleotide sequence ID" value="NZ_AZCZ01000014.1"/>
</dbReference>
<comment type="caution">
    <text evidence="3">The sequence shown here is derived from an EMBL/GenBank/DDBJ whole genome shotgun (WGS) entry which is preliminary data.</text>
</comment>
<proteinExistence type="predicted"/>